<evidence type="ECO:0000313" key="4">
    <source>
        <dbReference type="EMBL" id="KAK0621663.1"/>
    </source>
</evidence>
<dbReference type="AlphaFoldDB" id="A0AA39WU46"/>
<feature type="transmembrane region" description="Helical" evidence="1">
    <location>
        <begin position="330"/>
        <end position="348"/>
    </location>
</feature>
<feature type="chain" id="PRO_5041237889" description="Cellobiose dehydrogenase-like cytochrome domain-containing protein" evidence="2">
    <location>
        <begin position="30"/>
        <end position="410"/>
    </location>
</feature>
<dbReference type="Proteomes" id="UP001174934">
    <property type="component" value="Unassembled WGS sequence"/>
</dbReference>
<dbReference type="PANTHER" id="PTHR47797">
    <property type="entry name" value="DEHYDROGENASE, PUTATIVE (AFU_ORTHOLOGUE AFUA_8G05805)-RELATED"/>
    <property type="match status" value="1"/>
</dbReference>
<name>A0AA39WU46_9PEZI</name>
<keyword evidence="5" id="KW-1185">Reference proteome</keyword>
<sequence>MSLRRGSNRAGPALAWLLLCLVQAALVGAQNAVSTIFIRESETQFSVNLVPDSDDVNFFIAASDWYQYIAIGFGSTMADSLMLVAYPAADYTHITISPRTSWGHTEPTLYEGAFLTIHDGSLIRNNTMYINGTCHRCREWPSGSIDVASVAQPMIFALGPGLLPGSDDPAAQLRRHIGYGHFTMDMVKATGIGGIGTPQNITNGAVLLGGIAGDHDKAATAHGIIFAIATLAVAPFDTLVAGIRRWPTLHMITSTIYFALVIGAFIPGIIVSTEYVMTKKFDSAHQVLGLITIILMISMMIWGIILSVVRNGAKKRGQEPPERSQLMGTIHTWIGRLIWLLFLINNGVGLKLANQTTIFILGYSVLAAGIVIFMLPVYWCVWRFTQPRQHQQPKEEDGHQLHSIYNHGHQ</sequence>
<accession>A0AA39WU46</accession>
<evidence type="ECO:0000259" key="3">
    <source>
        <dbReference type="Pfam" id="PF16010"/>
    </source>
</evidence>
<feature type="transmembrane region" description="Helical" evidence="1">
    <location>
        <begin position="224"/>
        <end position="243"/>
    </location>
</feature>
<feature type="signal peptide" evidence="2">
    <location>
        <begin position="1"/>
        <end position="29"/>
    </location>
</feature>
<dbReference type="Gene3D" id="2.60.40.1210">
    <property type="entry name" value="Cellobiose dehydrogenase, cytochrome domain"/>
    <property type="match status" value="1"/>
</dbReference>
<dbReference type="CDD" id="cd09630">
    <property type="entry name" value="CDH_like_cytochrome"/>
    <property type="match status" value="1"/>
</dbReference>
<feature type="transmembrane region" description="Helical" evidence="1">
    <location>
        <begin position="360"/>
        <end position="381"/>
    </location>
</feature>
<dbReference type="PANTHER" id="PTHR47797:SF1">
    <property type="entry name" value="CYTOCHROME B561 DOMAIN-CONTAINING PROTEIN-RELATED"/>
    <property type="match status" value="1"/>
</dbReference>
<reference evidence="4" key="1">
    <citation type="submission" date="2023-06" db="EMBL/GenBank/DDBJ databases">
        <title>Genome-scale phylogeny and comparative genomics of the fungal order Sordariales.</title>
        <authorList>
            <consortium name="Lawrence Berkeley National Laboratory"/>
            <person name="Hensen N."/>
            <person name="Bonometti L."/>
            <person name="Westerberg I."/>
            <person name="Brannstrom I.O."/>
            <person name="Guillou S."/>
            <person name="Cros-Aarteil S."/>
            <person name="Calhoun S."/>
            <person name="Haridas S."/>
            <person name="Kuo A."/>
            <person name="Mondo S."/>
            <person name="Pangilinan J."/>
            <person name="Riley R."/>
            <person name="LaButti K."/>
            <person name="Andreopoulos B."/>
            <person name="Lipzen A."/>
            <person name="Chen C."/>
            <person name="Yanf M."/>
            <person name="Daum C."/>
            <person name="Ng V."/>
            <person name="Clum A."/>
            <person name="Steindorff A."/>
            <person name="Ohm R."/>
            <person name="Martin F."/>
            <person name="Silar P."/>
            <person name="Natvig D."/>
            <person name="Lalanne C."/>
            <person name="Gautier V."/>
            <person name="Ament-velasquez S.L."/>
            <person name="Kruys A."/>
            <person name="Hutchinson M.I."/>
            <person name="Powell A.J."/>
            <person name="Barry K."/>
            <person name="Miller A.N."/>
            <person name="Grigoriev I.V."/>
            <person name="Debuchy R."/>
            <person name="Gladieux P."/>
            <person name="Thoren M.H."/>
            <person name="Johannesson H."/>
        </authorList>
    </citation>
    <scope>NUCLEOTIDE SEQUENCE</scope>
    <source>
        <strain evidence="4">SMH3391-2</strain>
    </source>
</reference>
<dbReference type="InterPro" id="IPR015920">
    <property type="entry name" value="Cellobiose_DH-like_cyt"/>
</dbReference>
<keyword evidence="2" id="KW-0732">Signal</keyword>
<dbReference type="EMBL" id="JAULSR010000004">
    <property type="protein sequence ID" value="KAK0621663.1"/>
    <property type="molecule type" value="Genomic_DNA"/>
</dbReference>
<gene>
    <name evidence="4" type="ORF">B0T17DRAFT_299328</name>
</gene>
<keyword evidence="1" id="KW-0472">Membrane</keyword>
<keyword evidence="1" id="KW-1133">Transmembrane helix</keyword>
<evidence type="ECO:0000256" key="1">
    <source>
        <dbReference type="SAM" id="Phobius"/>
    </source>
</evidence>
<dbReference type="Pfam" id="PF16010">
    <property type="entry name" value="CDH-cyt"/>
    <property type="match status" value="1"/>
</dbReference>
<proteinExistence type="predicted"/>
<evidence type="ECO:0000313" key="5">
    <source>
        <dbReference type="Proteomes" id="UP001174934"/>
    </source>
</evidence>
<feature type="transmembrane region" description="Helical" evidence="1">
    <location>
        <begin position="255"/>
        <end position="275"/>
    </location>
</feature>
<protein>
    <recommendedName>
        <fullName evidence="3">Cellobiose dehydrogenase-like cytochrome domain-containing protein</fullName>
    </recommendedName>
</protein>
<dbReference type="Gene3D" id="1.20.120.1770">
    <property type="match status" value="1"/>
</dbReference>
<keyword evidence="1" id="KW-0812">Transmembrane</keyword>
<feature type="domain" description="Cellobiose dehydrogenase-like cytochrome" evidence="3">
    <location>
        <begin position="41"/>
        <end position="190"/>
    </location>
</feature>
<dbReference type="SUPFAM" id="SSF49344">
    <property type="entry name" value="CBD9-like"/>
    <property type="match status" value="1"/>
</dbReference>
<feature type="transmembrane region" description="Helical" evidence="1">
    <location>
        <begin position="287"/>
        <end position="309"/>
    </location>
</feature>
<comment type="caution">
    <text evidence="4">The sequence shown here is derived from an EMBL/GenBank/DDBJ whole genome shotgun (WGS) entry which is preliminary data.</text>
</comment>
<organism evidence="4 5">
    <name type="scientific">Bombardia bombarda</name>
    <dbReference type="NCBI Taxonomy" id="252184"/>
    <lineage>
        <taxon>Eukaryota</taxon>
        <taxon>Fungi</taxon>
        <taxon>Dikarya</taxon>
        <taxon>Ascomycota</taxon>
        <taxon>Pezizomycotina</taxon>
        <taxon>Sordariomycetes</taxon>
        <taxon>Sordariomycetidae</taxon>
        <taxon>Sordariales</taxon>
        <taxon>Lasiosphaeriaceae</taxon>
        <taxon>Bombardia</taxon>
    </lineage>
</organism>
<evidence type="ECO:0000256" key="2">
    <source>
        <dbReference type="SAM" id="SignalP"/>
    </source>
</evidence>